<keyword evidence="10" id="KW-1185">Reference proteome</keyword>
<dbReference type="NCBIfam" id="TIGR00835">
    <property type="entry name" value="agcS"/>
    <property type="match status" value="1"/>
</dbReference>
<dbReference type="PANTHER" id="PTHR30330:SF3">
    <property type="entry name" value="TRANSCRIPTIONAL REGULATOR, LRP FAMILY"/>
    <property type="match status" value="1"/>
</dbReference>
<dbReference type="FunFam" id="1.20.1740.10:FF:000059">
    <property type="entry name" value="Na(+)-linked D-alanine glycine permease"/>
    <property type="match status" value="1"/>
</dbReference>
<evidence type="ECO:0000256" key="3">
    <source>
        <dbReference type="ARBA" id="ARBA00022448"/>
    </source>
</evidence>
<dbReference type="EMBL" id="CP031320">
    <property type="protein sequence ID" value="AXK36527.1"/>
    <property type="molecule type" value="Genomic_DNA"/>
</dbReference>
<dbReference type="RefSeq" id="WP_208883495.1">
    <property type="nucleotide sequence ID" value="NZ_CP031320.1"/>
</dbReference>
<dbReference type="PANTHER" id="PTHR30330">
    <property type="entry name" value="AGSS FAMILY TRANSPORTER, SODIUM-ALANINE"/>
    <property type="match status" value="1"/>
</dbReference>
<feature type="transmembrane region" description="Helical" evidence="8">
    <location>
        <begin position="172"/>
        <end position="192"/>
    </location>
</feature>
<feature type="transmembrane region" description="Helical" evidence="8">
    <location>
        <begin position="251"/>
        <end position="271"/>
    </location>
</feature>
<name>A0A345XY11_9ACTN</name>
<evidence type="ECO:0000313" key="9">
    <source>
        <dbReference type="EMBL" id="AXK36527.1"/>
    </source>
</evidence>
<dbReference type="Pfam" id="PF01235">
    <property type="entry name" value="Na_Ala_symp"/>
    <property type="match status" value="1"/>
</dbReference>
<feature type="transmembrane region" description="Helical" evidence="8">
    <location>
        <begin position="334"/>
        <end position="358"/>
    </location>
</feature>
<comment type="subcellular location">
    <subcellularLocation>
        <location evidence="1 8">Cell membrane</location>
        <topology evidence="1 8">Multi-pass membrane protein</topology>
    </subcellularLocation>
</comment>
<keyword evidence="7 8" id="KW-0472">Membrane</keyword>
<feature type="transmembrane region" description="Helical" evidence="8">
    <location>
        <begin position="397"/>
        <end position="417"/>
    </location>
</feature>
<organism evidence="9 10">
    <name type="scientific">Streptomyces armeniacus</name>
    <dbReference type="NCBI Taxonomy" id="83291"/>
    <lineage>
        <taxon>Bacteria</taxon>
        <taxon>Bacillati</taxon>
        <taxon>Actinomycetota</taxon>
        <taxon>Actinomycetes</taxon>
        <taxon>Kitasatosporales</taxon>
        <taxon>Streptomycetaceae</taxon>
        <taxon>Streptomyces</taxon>
    </lineage>
</organism>
<evidence type="ECO:0000256" key="8">
    <source>
        <dbReference type="RuleBase" id="RU363064"/>
    </source>
</evidence>
<dbReference type="GO" id="GO:0005886">
    <property type="term" value="C:plasma membrane"/>
    <property type="evidence" value="ECO:0007669"/>
    <property type="project" value="UniProtKB-SubCell"/>
</dbReference>
<comment type="similarity">
    <text evidence="2 8">Belongs to the alanine or glycine:cation symporter (AGCS) (TC 2.A.25) family.</text>
</comment>
<evidence type="ECO:0000256" key="4">
    <source>
        <dbReference type="ARBA" id="ARBA00022475"/>
    </source>
</evidence>
<keyword evidence="4 8" id="KW-1003">Cell membrane</keyword>
<keyword evidence="6 8" id="KW-1133">Transmembrane helix</keyword>
<sequence>MASESWTDKVDKNLNDFFEPVSTKASEIVFYDVHIFDTDFPLIVGWLVLAGAIFTTYFGFAQVRHLRTAFNLVRGKYDQKDAPGEISHFQALTSAVSGTVGLGNIAGVAIAVSIGGPGATFWMILCGLLGMATKFVECTLGVKYRDVHEDGTVSGGPMKYLRKGMAERGLPNLGKVLAIGSCAMLLFFTFFGGNLFQVNQSLEQLVAVTGKDDSFFNESTGGFVYGVVIAVLVALVLLGGIRSIGAVTARLVPAMAIVYVIACLTVIGFNIGDVPSAFSTIISEAFNPEGVAGGLVGALIVGFQRAAFSNEAGIGSAPTAHAAVKTKHPATEGLVAMIEPFIDTVVICTMTALTIIIAGGPMYEKLRDDAAAGKAVDGSTSQGISVTSDAFETSMSWFPNILTVAVVLFAFSTLITWSYYGLKCWTYLFGENKISEIIYKVVFCLTVVMGALMSLGTLVSLADATLFTAALFNIIGLYFLMPVVKRELKKVLEYTRRRDAGESEEQIEASWAAAAPDAGAGAGAPKQL</sequence>
<feature type="transmembrane region" description="Helical" evidence="8">
    <location>
        <begin position="437"/>
        <end position="458"/>
    </location>
</feature>
<feature type="transmembrane region" description="Helical" evidence="8">
    <location>
        <begin position="40"/>
        <end position="60"/>
    </location>
</feature>
<evidence type="ECO:0000256" key="6">
    <source>
        <dbReference type="ARBA" id="ARBA00022989"/>
    </source>
</evidence>
<dbReference type="InterPro" id="IPR001463">
    <property type="entry name" value="Na/Ala_symport"/>
</dbReference>
<evidence type="ECO:0000256" key="2">
    <source>
        <dbReference type="ARBA" id="ARBA00009261"/>
    </source>
</evidence>
<evidence type="ECO:0000256" key="1">
    <source>
        <dbReference type="ARBA" id="ARBA00004651"/>
    </source>
</evidence>
<feature type="transmembrane region" description="Helical" evidence="8">
    <location>
        <begin position="464"/>
        <end position="484"/>
    </location>
</feature>
<evidence type="ECO:0000256" key="5">
    <source>
        <dbReference type="ARBA" id="ARBA00022692"/>
    </source>
</evidence>
<keyword evidence="8" id="KW-0769">Symport</keyword>
<reference evidence="9 10" key="1">
    <citation type="submission" date="2018-07" db="EMBL/GenBank/DDBJ databases">
        <title>Draft genome of the type strain Streptomyces armeniacus ATCC 15676.</title>
        <authorList>
            <person name="Labana P."/>
            <person name="Gosse J.T."/>
            <person name="Boddy C.N."/>
        </authorList>
    </citation>
    <scope>NUCLEOTIDE SEQUENCE [LARGE SCALE GENOMIC DNA]</scope>
    <source>
        <strain evidence="9 10">ATCC 15676</strain>
    </source>
</reference>
<dbReference type="Proteomes" id="UP000254425">
    <property type="component" value="Chromosome"/>
</dbReference>
<feature type="transmembrane region" description="Helical" evidence="8">
    <location>
        <begin position="222"/>
        <end position="239"/>
    </location>
</feature>
<keyword evidence="3 8" id="KW-0813">Transport</keyword>
<evidence type="ECO:0000313" key="10">
    <source>
        <dbReference type="Proteomes" id="UP000254425"/>
    </source>
</evidence>
<protein>
    <submittedName>
        <fullName evidence="9">Alanine:cation symporter family protein</fullName>
    </submittedName>
</protein>
<gene>
    <name evidence="9" type="ORF">DVA86_32070</name>
</gene>
<keyword evidence="5 8" id="KW-0812">Transmembrane</keyword>
<dbReference type="GO" id="GO:0005283">
    <property type="term" value="F:amino acid:sodium symporter activity"/>
    <property type="evidence" value="ECO:0007669"/>
    <property type="project" value="InterPro"/>
</dbReference>
<proteinExistence type="inferred from homology"/>
<evidence type="ECO:0000256" key="7">
    <source>
        <dbReference type="ARBA" id="ARBA00023136"/>
    </source>
</evidence>
<dbReference type="PRINTS" id="PR00175">
    <property type="entry name" value="NAALASMPORT"/>
</dbReference>
<accession>A0A345XY11</accession>
<dbReference type="KEGG" id="sarm:DVA86_32070"/>
<feature type="transmembrane region" description="Helical" evidence="8">
    <location>
        <begin position="291"/>
        <end position="308"/>
    </location>
</feature>
<dbReference type="Gene3D" id="1.20.1740.10">
    <property type="entry name" value="Amino acid/polyamine transporter I"/>
    <property type="match status" value="1"/>
</dbReference>
<dbReference type="AlphaFoldDB" id="A0A345XY11"/>